<name>A0A915E1Q5_9BILA</name>
<dbReference type="AlphaFoldDB" id="A0A915E1Q5"/>
<organism evidence="1 2">
    <name type="scientific">Ditylenchus dipsaci</name>
    <dbReference type="NCBI Taxonomy" id="166011"/>
    <lineage>
        <taxon>Eukaryota</taxon>
        <taxon>Metazoa</taxon>
        <taxon>Ecdysozoa</taxon>
        <taxon>Nematoda</taxon>
        <taxon>Chromadorea</taxon>
        <taxon>Rhabditida</taxon>
        <taxon>Tylenchina</taxon>
        <taxon>Tylenchomorpha</taxon>
        <taxon>Sphaerularioidea</taxon>
        <taxon>Anguinidae</taxon>
        <taxon>Anguininae</taxon>
        <taxon>Ditylenchus</taxon>
    </lineage>
</organism>
<proteinExistence type="predicted"/>
<protein>
    <submittedName>
        <fullName evidence="2">Uncharacterized protein</fullName>
    </submittedName>
</protein>
<dbReference type="WBParaSite" id="jg25764">
    <property type="protein sequence ID" value="jg25764"/>
    <property type="gene ID" value="jg25764"/>
</dbReference>
<dbReference type="Proteomes" id="UP000887574">
    <property type="component" value="Unplaced"/>
</dbReference>
<evidence type="ECO:0000313" key="2">
    <source>
        <dbReference type="WBParaSite" id="jg25764"/>
    </source>
</evidence>
<reference evidence="2" key="1">
    <citation type="submission" date="2022-11" db="UniProtKB">
        <authorList>
            <consortium name="WormBaseParasite"/>
        </authorList>
    </citation>
    <scope>IDENTIFICATION</scope>
</reference>
<keyword evidence="1" id="KW-1185">Reference proteome</keyword>
<accession>A0A915E1Q5</accession>
<evidence type="ECO:0000313" key="1">
    <source>
        <dbReference type="Proteomes" id="UP000887574"/>
    </source>
</evidence>
<sequence>MSDQMVDDLATLVETLSNDRIAAILIFEGENEDRTTTYEKSSAETSEFVNARYSSQLIESLFKYPPANLRKVVVVVRPLQMIMSAYETNEKKYSLLYSERSHQLTILICKKKGTKLIQKYVIFPTQPVYLTSELMKPVSLIQGTSRSESCNLRRQ</sequence>